<dbReference type="OrthoDB" id="9801735at2"/>
<evidence type="ECO:0000313" key="4">
    <source>
        <dbReference type="EMBL" id="ALS32306.1"/>
    </source>
</evidence>
<dbReference type="InterPro" id="IPR052513">
    <property type="entry name" value="Thioester_dehydratase-like"/>
</dbReference>
<dbReference type="Proteomes" id="UP000065261">
    <property type="component" value="Chromosome I"/>
</dbReference>
<reference evidence="4 5" key="1">
    <citation type="submission" date="2015-03" db="EMBL/GenBank/DDBJ databases">
        <authorList>
            <person name="Murphy D."/>
        </authorList>
    </citation>
    <scope>NUCLEOTIDE SEQUENCE [LARGE SCALE GENOMIC DNA]</scope>
    <source>
        <strain evidence="4 5">KMM 520</strain>
    </source>
</reference>
<dbReference type="Pfam" id="PF01796">
    <property type="entry name" value="OB_ChsH2_C"/>
    <property type="match status" value="1"/>
</dbReference>
<dbReference type="Gene3D" id="6.10.30.10">
    <property type="match status" value="1"/>
</dbReference>
<feature type="domain" description="ChsH2 C-terminal OB-fold" evidence="2">
    <location>
        <begin position="55"/>
        <end position="120"/>
    </location>
</feature>
<organism evidence="4">
    <name type="scientific">Pseudoalteromonas translucida KMM 520</name>
    <dbReference type="NCBI Taxonomy" id="1315283"/>
    <lineage>
        <taxon>Bacteria</taxon>
        <taxon>Pseudomonadati</taxon>
        <taxon>Pseudomonadota</taxon>
        <taxon>Gammaproteobacteria</taxon>
        <taxon>Alteromonadales</taxon>
        <taxon>Pseudoalteromonadaceae</taxon>
        <taxon>Pseudoalteromonas</taxon>
    </lineage>
</organism>
<dbReference type="InterPro" id="IPR029069">
    <property type="entry name" value="HotDog_dom_sf"/>
</dbReference>
<dbReference type="PATRIC" id="fig|1315283.4.peg.902"/>
<dbReference type="InterPro" id="IPR012340">
    <property type="entry name" value="NA-bd_OB-fold"/>
</dbReference>
<dbReference type="EMBL" id="CP011034">
    <property type="protein sequence ID" value="ALS32306.1"/>
    <property type="molecule type" value="Genomic_DNA"/>
</dbReference>
<evidence type="ECO:0000259" key="1">
    <source>
        <dbReference type="Pfam" id="PF01575"/>
    </source>
</evidence>
<dbReference type="CDD" id="cd03450">
    <property type="entry name" value="NodN"/>
    <property type="match status" value="1"/>
</dbReference>
<name>A0A0U2X0N5_9GAMM</name>
<sequence>MATLKPMPVATKISAPFWQALKENQLKIQQCKQCEGWVFFPRNHCSHCLAHELQWQQVSGEGTLYSYTLTRIPTMPEFSDEMPQALAVVELAQGVRINTTLIDVAEQDIKIGMPVKAVFDKVSSDGDTLLRFTSINNAGGVREYTNPLNGLERNDKGQVQVPLSNLAALYALADNKYTDWSNVVVVDQDLINAFADLSGDDYWLHTDPERAKTDSPFKTTIAHGSLVQVLQSRLTIALPFEIIGFNNMVNYGSNRLRFPAPVPAGATIYGRSKVKDISVSHKGVQLTLEMNIHVVGNDKPSVINDLVILYR</sequence>
<dbReference type="InterPro" id="IPR039375">
    <property type="entry name" value="NodN-like"/>
</dbReference>
<proteinExistence type="predicted"/>
<protein>
    <recommendedName>
        <fullName evidence="6">Acyl dehydratase</fullName>
    </recommendedName>
</protein>
<dbReference type="PANTHER" id="PTHR34075:SF5">
    <property type="entry name" value="BLR3430 PROTEIN"/>
    <property type="match status" value="1"/>
</dbReference>
<dbReference type="RefSeq" id="WP_058372857.1">
    <property type="nucleotide sequence ID" value="NZ_CP011034.1"/>
</dbReference>
<evidence type="ECO:0000259" key="2">
    <source>
        <dbReference type="Pfam" id="PF01796"/>
    </source>
</evidence>
<accession>A0A0U2X0N5</accession>
<dbReference type="InterPro" id="IPR002878">
    <property type="entry name" value="ChsH2_C"/>
</dbReference>
<evidence type="ECO:0000313" key="5">
    <source>
        <dbReference type="Proteomes" id="UP000065261"/>
    </source>
</evidence>
<dbReference type="SUPFAM" id="SSF54637">
    <property type="entry name" value="Thioesterase/thiol ester dehydrase-isomerase"/>
    <property type="match status" value="1"/>
</dbReference>
<dbReference type="InterPro" id="IPR022002">
    <property type="entry name" value="ChsH2_Znr"/>
</dbReference>
<dbReference type="AlphaFoldDB" id="A0A0U2X0N5"/>
<dbReference type="InterPro" id="IPR002539">
    <property type="entry name" value="MaoC-like_dom"/>
</dbReference>
<feature type="domain" description="ChsH2 rubredoxin-like zinc ribbon" evidence="3">
    <location>
        <begin position="18"/>
        <end position="53"/>
    </location>
</feature>
<dbReference type="KEGG" id="ptn:PTRA_a1031"/>
<dbReference type="Gene3D" id="3.10.129.10">
    <property type="entry name" value="Hotdog Thioesterase"/>
    <property type="match status" value="1"/>
</dbReference>
<dbReference type="Pfam" id="PF01575">
    <property type="entry name" value="MaoC_dehydratas"/>
    <property type="match status" value="1"/>
</dbReference>
<gene>
    <name evidence="4" type="ORF">PTRA_a1031</name>
</gene>
<dbReference type="Pfam" id="PF12172">
    <property type="entry name" value="zf-ChsH2"/>
    <property type="match status" value="1"/>
</dbReference>
<evidence type="ECO:0008006" key="6">
    <source>
        <dbReference type="Google" id="ProtNLM"/>
    </source>
</evidence>
<dbReference type="PANTHER" id="PTHR34075">
    <property type="entry name" value="BLR3430 PROTEIN"/>
    <property type="match status" value="1"/>
</dbReference>
<feature type="domain" description="MaoC-like" evidence="1">
    <location>
        <begin position="184"/>
        <end position="282"/>
    </location>
</feature>
<evidence type="ECO:0000259" key="3">
    <source>
        <dbReference type="Pfam" id="PF12172"/>
    </source>
</evidence>
<dbReference type="SUPFAM" id="SSF50249">
    <property type="entry name" value="Nucleic acid-binding proteins"/>
    <property type="match status" value="1"/>
</dbReference>